<name>A0A7W0BWC4_9BACL</name>
<comment type="caution">
    <text evidence="1">The sequence shown here is derived from an EMBL/GenBank/DDBJ whole genome shotgun (WGS) entry which is preliminary data.</text>
</comment>
<evidence type="ECO:0000313" key="1">
    <source>
        <dbReference type="EMBL" id="MBA2870894.1"/>
    </source>
</evidence>
<sequence>MNIFHKIDILLMDLREELEERQKKCRPGSPIAFEIRVKLKMLQEIEFQMKN</sequence>
<dbReference type="RefSeq" id="WP_181536787.1">
    <property type="nucleotide sequence ID" value="NZ_JACDUU010000002.1"/>
</dbReference>
<dbReference type="EMBL" id="JACDUU010000002">
    <property type="protein sequence ID" value="MBA2870894.1"/>
    <property type="molecule type" value="Genomic_DNA"/>
</dbReference>
<dbReference type="Proteomes" id="UP000580891">
    <property type="component" value="Unassembled WGS sequence"/>
</dbReference>
<reference evidence="1 2" key="1">
    <citation type="submission" date="2020-07" db="EMBL/GenBank/DDBJ databases">
        <title>Genomic Encyclopedia of Type Strains, Phase IV (KMG-IV): sequencing the most valuable type-strain genomes for metagenomic binning, comparative biology and taxonomic classification.</title>
        <authorList>
            <person name="Goeker M."/>
        </authorList>
    </citation>
    <scope>NUCLEOTIDE SEQUENCE [LARGE SCALE GENOMIC DNA]</scope>
    <source>
        <strain evidence="1 2">DSM 25220</strain>
    </source>
</reference>
<protein>
    <submittedName>
        <fullName evidence="1">Uncharacterized protein</fullName>
    </submittedName>
</protein>
<proteinExistence type="predicted"/>
<dbReference type="AlphaFoldDB" id="A0A7W0BWC4"/>
<keyword evidence="2" id="KW-1185">Reference proteome</keyword>
<gene>
    <name evidence="1" type="ORF">HNQ85_001164</name>
</gene>
<evidence type="ECO:0000313" key="2">
    <source>
        <dbReference type="Proteomes" id="UP000580891"/>
    </source>
</evidence>
<accession>A0A7W0BWC4</accession>
<organism evidence="1 2">
    <name type="scientific">[Anoxybacillus] calidus</name>
    <dbReference type="NCBI Taxonomy" id="575178"/>
    <lineage>
        <taxon>Bacteria</taxon>
        <taxon>Bacillati</taxon>
        <taxon>Bacillota</taxon>
        <taxon>Bacilli</taxon>
        <taxon>Bacillales</taxon>
        <taxon>Anoxybacillaceae</taxon>
        <taxon>Paranoxybacillus</taxon>
    </lineage>
</organism>